<dbReference type="GO" id="GO:0005737">
    <property type="term" value="C:cytoplasm"/>
    <property type="evidence" value="ECO:0007669"/>
    <property type="project" value="InterPro"/>
</dbReference>
<proteinExistence type="inferred from homology"/>
<keyword evidence="2" id="KW-0175">Coiled coil</keyword>
<name>A0A1S3DMN3_DIACI</name>
<dbReference type="OMA" id="KSWFLLH"/>
<organism evidence="4">
    <name type="scientific">Diaphorina citri</name>
    <name type="common">Asian citrus psyllid</name>
    <dbReference type="NCBI Taxonomy" id="121845"/>
    <lineage>
        <taxon>Eukaryota</taxon>
        <taxon>Metazoa</taxon>
        <taxon>Ecdysozoa</taxon>
        <taxon>Arthropoda</taxon>
        <taxon>Hexapoda</taxon>
        <taxon>Insecta</taxon>
        <taxon>Pterygota</taxon>
        <taxon>Neoptera</taxon>
        <taxon>Paraneoptera</taxon>
        <taxon>Hemiptera</taxon>
        <taxon>Sternorrhyncha</taxon>
        <taxon>Psylloidea</taxon>
        <taxon>Psyllidae</taxon>
        <taxon>Diaphorininae</taxon>
        <taxon>Diaphorina</taxon>
    </lineage>
</organism>
<evidence type="ECO:0000313" key="4">
    <source>
        <dbReference type="RefSeq" id="XP_008484034.1"/>
    </source>
</evidence>
<accession>A0A1S3DMN3</accession>
<sequence>MFDGLREKVHSVQENFSSSFRILNVSDGSLVKKPDVKNIHAGGDMLHKCLTQWNELHTLSEENAHKAHVADEKINAICNHTNLQLSQMMKLCFSLNLLPKLVDKTKAVINQTKSLEVLFQDIENSLTYLEEIVIIQKVQETQLERRFKLAMHKENKLKHLETLRGSLERNYNEEVKSIEEKKAILSKERQKTFEEAFKQDLEIYKQSGNLNVITNKVNYEPKVSSLEDVELEVDDAELNKMLTDT</sequence>
<evidence type="ECO:0000256" key="2">
    <source>
        <dbReference type="SAM" id="Coils"/>
    </source>
</evidence>
<dbReference type="KEGG" id="dci:103520713"/>
<comment type="similarity">
    <text evidence="1">Belongs to the dysbindin family.</text>
</comment>
<evidence type="ECO:0000256" key="1">
    <source>
        <dbReference type="ARBA" id="ARBA00008686"/>
    </source>
</evidence>
<feature type="coiled-coil region" evidence="2">
    <location>
        <begin position="168"/>
        <end position="195"/>
    </location>
</feature>
<dbReference type="CTD" id="40052"/>
<gene>
    <name evidence="4 5" type="primary">LOC103520713</name>
</gene>
<dbReference type="STRING" id="121845.A0A1S3DMN3"/>
<dbReference type="PANTHER" id="PTHR16294:SF6">
    <property type="entry name" value="DYNAMIN N-TERMINAL DOMAIN-CONTAINING PROTEIN"/>
    <property type="match status" value="1"/>
</dbReference>
<dbReference type="PANTHER" id="PTHR16294">
    <property type="entry name" value="DYSTROBREVIN BINDING PROTEIN 1 DYSBINDIN"/>
    <property type="match status" value="1"/>
</dbReference>
<dbReference type="GeneID" id="103520713"/>
<keyword evidence="3" id="KW-1185">Reference proteome</keyword>
<dbReference type="RefSeq" id="XP_008484034.1">
    <property type="nucleotide sequence ID" value="XM_008485812.3"/>
</dbReference>
<evidence type="ECO:0000313" key="3">
    <source>
        <dbReference type="Proteomes" id="UP000079169"/>
    </source>
</evidence>
<dbReference type="RefSeq" id="XP_026687534.1">
    <property type="nucleotide sequence ID" value="XM_026831733.1"/>
</dbReference>
<dbReference type="PaxDb" id="121845-A0A1S3DMN3"/>
<dbReference type="Proteomes" id="UP000079169">
    <property type="component" value="Unplaced"/>
</dbReference>
<reference evidence="4" key="1">
    <citation type="submission" date="2023-09" db="UniProtKB">
        <authorList>
            <consortium name="RefSeq"/>
        </authorList>
    </citation>
    <scope>IDENTIFICATION</scope>
</reference>
<dbReference type="InterPro" id="IPR007531">
    <property type="entry name" value="Dysbindin"/>
</dbReference>
<evidence type="ECO:0000313" key="5">
    <source>
        <dbReference type="RefSeq" id="XP_026687534.1"/>
    </source>
</evidence>
<protein>
    <submittedName>
        <fullName evidence="4">Dysbindin protein homolog isoform X1</fullName>
    </submittedName>
    <submittedName>
        <fullName evidence="5">Dysbindin protein homolog isoform X2</fullName>
    </submittedName>
</protein>
<dbReference type="AlphaFoldDB" id="A0A1S3DMN3"/>